<evidence type="ECO:0000256" key="1">
    <source>
        <dbReference type="SAM" id="Phobius"/>
    </source>
</evidence>
<keyword evidence="1" id="KW-1133">Transmembrane helix</keyword>
<reference evidence="2 3" key="1">
    <citation type="submission" date="2009-07" db="EMBL/GenBank/DDBJ databases">
        <authorList>
            <person name="Madupu R."/>
            <person name="Sebastian Y."/>
            <person name="Durkin A.S."/>
            <person name="Torralba M."/>
            <person name="Methe B."/>
            <person name="Sutton G.G."/>
            <person name="Strausberg R.L."/>
            <person name="Nelson K.E."/>
        </authorList>
    </citation>
    <scope>NUCLEOTIDE SEQUENCE [LARGE SCALE GENOMIC DNA]</scope>
    <source>
        <strain evidence="2 3">RM3268</strain>
    </source>
</reference>
<evidence type="ECO:0000313" key="3">
    <source>
        <dbReference type="Proteomes" id="UP000005709"/>
    </source>
</evidence>
<name>C8PGQ4_9BACT</name>
<evidence type="ECO:0000313" key="2">
    <source>
        <dbReference type="EMBL" id="EEV18292.1"/>
    </source>
</evidence>
<dbReference type="Proteomes" id="UP000005709">
    <property type="component" value="Unassembled WGS sequence"/>
</dbReference>
<comment type="caution">
    <text evidence="2">The sequence shown here is derived from an EMBL/GenBank/DDBJ whole genome shotgun (WGS) entry which is preliminary data.</text>
</comment>
<sequence length="37" mass="4647">MFSLNYNLKNLNLKAIKWNFLLYLYLLARSYFLRFIK</sequence>
<dbReference type="AlphaFoldDB" id="C8PGQ4"/>
<dbReference type="EMBL" id="ACYG01000019">
    <property type="protein sequence ID" value="EEV18292.1"/>
    <property type="molecule type" value="Genomic_DNA"/>
</dbReference>
<proteinExistence type="predicted"/>
<organism evidence="2 3">
    <name type="scientific">Campylobacter gracilis RM3268</name>
    <dbReference type="NCBI Taxonomy" id="553220"/>
    <lineage>
        <taxon>Bacteria</taxon>
        <taxon>Pseudomonadati</taxon>
        <taxon>Campylobacterota</taxon>
        <taxon>Epsilonproteobacteria</taxon>
        <taxon>Campylobacterales</taxon>
        <taxon>Campylobacteraceae</taxon>
        <taxon>Campylobacter</taxon>
    </lineage>
</organism>
<gene>
    <name evidence="2" type="ORF">CAMGR0001_1048</name>
</gene>
<keyword evidence="1" id="KW-0812">Transmembrane</keyword>
<accession>C8PGQ4</accession>
<keyword evidence="1" id="KW-0472">Membrane</keyword>
<keyword evidence="3" id="KW-1185">Reference proteome</keyword>
<feature type="transmembrane region" description="Helical" evidence="1">
    <location>
        <begin position="20"/>
        <end position="36"/>
    </location>
</feature>
<protein>
    <submittedName>
        <fullName evidence="2">Uncharacterized protein</fullName>
    </submittedName>
</protein>